<dbReference type="EMBL" id="LAZR01001090">
    <property type="protein sequence ID" value="KKN50896.1"/>
    <property type="molecule type" value="Genomic_DNA"/>
</dbReference>
<dbReference type="AlphaFoldDB" id="A0A0F9TP87"/>
<proteinExistence type="predicted"/>
<reference evidence="1" key="1">
    <citation type="journal article" date="2015" name="Nature">
        <title>Complex archaea that bridge the gap between prokaryotes and eukaryotes.</title>
        <authorList>
            <person name="Spang A."/>
            <person name="Saw J.H."/>
            <person name="Jorgensen S.L."/>
            <person name="Zaremba-Niedzwiedzka K."/>
            <person name="Martijn J."/>
            <person name="Lind A.E."/>
            <person name="van Eijk R."/>
            <person name="Schleper C."/>
            <person name="Guy L."/>
            <person name="Ettema T.J."/>
        </authorList>
    </citation>
    <scope>NUCLEOTIDE SEQUENCE</scope>
</reference>
<accession>A0A0F9TP87</accession>
<organism evidence="1">
    <name type="scientific">marine sediment metagenome</name>
    <dbReference type="NCBI Taxonomy" id="412755"/>
    <lineage>
        <taxon>unclassified sequences</taxon>
        <taxon>metagenomes</taxon>
        <taxon>ecological metagenomes</taxon>
    </lineage>
</organism>
<sequence>MAPVPSFKEAVSTEFVSPVKGKEGREWDVVLISVGWSKNGKYYARDVLKASVPLFEGVKACMYRFGDSLDHLSDDAEQRRPSGFSANTIGWYTGLRFGSYKDKSGKQKEGVLGRLHVAEGMKTIRENLRDAWLGGRMNIYQLSIDARGEAVEGQAEGKSGLIVQKIEEVNSTDVVSEGAAGGEFIRLAASIKGTPMKKIYSLLKESLPHFLEGMDAPTDQTDMGEYLIQAFERNIPRAEEEQAGIGLDDEMALQEAARGVNTLRKLVELVGQDRADEAKKLIEKWVSKRPAVIRTTEGTKKNFYSFPSKTKEAATSSESEDTTMADETITDEGDKAGELKIRENVLRVKELLMESGLPPKARDRVLKIFESHSADLTDEQIEATIKEERDYISSLSESGTHTDLGDANADTAPTTDVGVVKEAYDKIVHAWHGFFNGDGLPVEGVEPIRSLHEAYVRIEKPQRYMTPMELSHNIFRAIRAAFPGDEYTDPAKFRESLRENWAHHARAHGLKESVTSSTFSTSFSDVINQRLQKEYALEPRNDWGPVVSNRENAKDFTNVIRVNRIGGFNDLPVVNEGAPYQEITPNRTENVESITPQKRGGLEKLTMEAVLADQVGVVRRIPKSLAIAEARTVSKDIWNQIESNPNTADAVALIDAAHSNLVTASPALSAAALALAVQILRDQTEQDSDEKIGLRPFWLIVGTKLEELAFELTNSDVKANAGEDATVVNFVRAKGIKVLSTLGVGRTGTTDDHWWLATSTRDADTITAAFLGGKMTPDIFVQSPSDTPTAGEAFSADKMVFKIRSNYVGAALADHRWIVGSLA</sequence>
<name>A0A0F9TP87_9ZZZZ</name>
<evidence type="ECO:0008006" key="2">
    <source>
        <dbReference type="Google" id="ProtNLM"/>
    </source>
</evidence>
<evidence type="ECO:0000313" key="1">
    <source>
        <dbReference type="EMBL" id="KKN50896.1"/>
    </source>
</evidence>
<dbReference type="Pfam" id="PF25209">
    <property type="entry name" value="Phage_capsid_4"/>
    <property type="match status" value="1"/>
</dbReference>
<gene>
    <name evidence="1" type="ORF">LCGC14_0628160</name>
</gene>
<protein>
    <recommendedName>
        <fullName evidence="2">Bacteriophage Mu GpT domain-containing protein</fullName>
    </recommendedName>
</protein>
<comment type="caution">
    <text evidence="1">The sequence shown here is derived from an EMBL/GenBank/DDBJ whole genome shotgun (WGS) entry which is preliminary data.</text>
</comment>